<dbReference type="AlphaFoldDB" id="A0A0F9RAU4"/>
<reference evidence="2" key="1">
    <citation type="journal article" date="2015" name="Nature">
        <title>Complex archaea that bridge the gap between prokaryotes and eukaryotes.</title>
        <authorList>
            <person name="Spang A."/>
            <person name="Saw J.H."/>
            <person name="Jorgensen S.L."/>
            <person name="Zaremba-Niedzwiedzka K."/>
            <person name="Martijn J."/>
            <person name="Lind A.E."/>
            <person name="van Eijk R."/>
            <person name="Schleper C."/>
            <person name="Guy L."/>
            <person name="Ettema T.J."/>
        </authorList>
    </citation>
    <scope>NUCLEOTIDE SEQUENCE</scope>
</reference>
<organism evidence="2">
    <name type="scientific">marine sediment metagenome</name>
    <dbReference type="NCBI Taxonomy" id="412755"/>
    <lineage>
        <taxon>unclassified sequences</taxon>
        <taxon>metagenomes</taxon>
        <taxon>ecological metagenomes</taxon>
    </lineage>
</organism>
<sequence length="173" mass="19934">MAPKKRIVKKIIEFDEVRVLLPDDSILKASISEELLINKDVPADLLRNMAECGAKYSRWGVVRADLQSYLEFLEDEFDIFMKEIMSTARKTLGKVTESAVSEKAILNSQLEYLKKKKEMRKARKAIEKIKRIMRSLEINSEMTRSISARLRKEAEIGDPEDAVIKKKGNLKNF</sequence>
<evidence type="ECO:0000256" key="1">
    <source>
        <dbReference type="SAM" id="Coils"/>
    </source>
</evidence>
<keyword evidence="1" id="KW-0175">Coiled coil</keyword>
<comment type="caution">
    <text evidence="2">The sequence shown here is derived from an EMBL/GenBank/DDBJ whole genome shotgun (WGS) entry which is preliminary data.</text>
</comment>
<gene>
    <name evidence="2" type="ORF">LCGC14_0616710</name>
</gene>
<name>A0A0F9RAU4_9ZZZZ</name>
<accession>A0A0F9RAU4</accession>
<proteinExistence type="predicted"/>
<protein>
    <submittedName>
        <fullName evidence="2">Uncharacterized protein</fullName>
    </submittedName>
</protein>
<feature type="coiled-coil region" evidence="1">
    <location>
        <begin position="112"/>
        <end position="139"/>
    </location>
</feature>
<dbReference type="EMBL" id="LAZR01001038">
    <property type="protein sequence ID" value="KKN52019.1"/>
    <property type="molecule type" value="Genomic_DNA"/>
</dbReference>
<evidence type="ECO:0000313" key="2">
    <source>
        <dbReference type="EMBL" id="KKN52019.1"/>
    </source>
</evidence>